<evidence type="ECO:0000313" key="9">
    <source>
        <dbReference type="EMBL" id="RSN68729.1"/>
    </source>
</evidence>
<keyword evidence="5 7" id="KW-1133">Transmembrane helix</keyword>
<evidence type="ECO:0000256" key="5">
    <source>
        <dbReference type="ARBA" id="ARBA00022989"/>
    </source>
</evidence>
<keyword evidence="3" id="KW-1003">Cell membrane</keyword>
<dbReference type="Proteomes" id="UP000278149">
    <property type="component" value="Unassembled WGS sequence"/>
</dbReference>
<keyword evidence="6 7" id="KW-0472">Membrane</keyword>
<feature type="transmembrane region" description="Helical" evidence="7">
    <location>
        <begin position="89"/>
        <end position="107"/>
    </location>
</feature>
<feature type="transmembrane region" description="Helical" evidence="7">
    <location>
        <begin position="230"/>
        <end position="246"/>
    </location>
</feature>
<evidence type="ECO:0000256" key="6">
    <source>
        <dbReference type="ARBA" id="ARBA00023136"/>
    </source>
</evidence>
<dbReference type="Gene3D" id="1.20.1720.10">
    <property type="entry name" value="Multidrug resistance protein D"/>
    <property type="match status" value="1"/>
</dbReference>
<reference evidence="9 10" key="1">
    <citation type="submission" date="2018-10" db="EMBL/GenBank/DDBJ databases">
        <title>Co-occurring genomic capacity for anaerobic methane metabolism and dissimilatory sulfite reduction discovered in the Korarchaeota.</title>
        <authorList>
            <person name="Mckay L.J."/>
            <person name="Dlakic M."/>
            <person name="Fields M.W."/>
            <person name="Delmont T.O."/>
            <person name="Eren A.M."/>
            <person name="Jay Z.J."/>
            <person name="Klingelsmith K.B."/>
            <person name="Rusch D.B."/>
            <person name="Inskeep W.P."/>
        </authorList>
    </citation>
    <scope>NUCLEOTIDE SEQUENCE [LARGE SCALE GENOMIC DNA]</scope>
    <source>
        <strain evidence="9 10">WS</strain>
    </source>
</reference>
<evidence type="ECO:0000256" key="1">
    <source>
        <dbReference type="ARBA" id="ARBA00004651"/>
    </source>
</evidence>
<feature type="transmembrane region" description="Helical" evidence="7">
    <location>
        <begin position="423"/>
        <end position="442"/>
    </location>
</feature>
<dbReference type="InterPro" id="IPR036259">
    <property type="entry name" value="MFS_trans_sf"/>
</dbReference>
<comment type="caution">
    <text evidence="9">The sequence shown here is derived from an EMBL/GenBank/DDBJ whole genome shotgun (WGS) entry which is preliminary data.</text>
</comment>
<feature type="transmembrane region" description="Helical" evidence="7">
    <location>
        <begin position="171"/>
        <end position="195"/>
    </location>
</feature>
<keyword evidence="4 7" id="KW-0812">Transmembrane</keyword>
<evidence type="ECO:0000259" key="8">
    <source>
        <dbReference type="PROSITE" id="PS50850"/>
    </source>
</evidence>
<comment type="subcellular location">
    <subcellularLocation>
        <location evidence="1">Cell membrane</location>
        <topology evidence="1">Multi-pass membrane protein</topology>
    </subcellularLocation>
</comment>
<feature type="transmembrane region" description="Helical" evidence="7">
    <location>
        <begin position="395"/>
        <end position="411"/>
    </location>
</feature>
<feature type="transmembrane region" description="Helical" evidence="7">
    <location>
        <begin position="147"/>
        <end position="165"/>
    </location>
</feature>
<feature type="transmembrane region" description="Helical" evidence="7">
    <location>
        <begin position="113"/>
        <end position="135"/>
    </location>
</feature>
<dbReference type="InterPro" id="IPR011701">
    <property type="entry name" value="MFS"/>
</dbReference>
<dbReference type="GO" id="GO:0005886">
    <property type="term" value="C:plasma membrane"/>
    <property type="evidence" value="ECO:0007669"/>
    <property type="project" value="UniProtKB-SubCell"/>
</dbReference>
<organism evidence="9 10">
    <name type="scientific">Candidatus Korarchaeum cryptofilum</name>
    <dbReference type="NCBI Taxonomy" id="498846"/>
    <lineage>
        <taxon>Archaea</taxon>
        <taxon>Thermoproteota</taxon>
        <taxon>Candidatus Korarchaeia</taxon>
        <taxon>Candidatus Korarchaeales</taxon>
        <taxon>Candidatus Korarchaeaceae</taxon>
        <taxon>Candidatus Korarchaeum</taxon>
    </lineage>
</organism>
<dbReference type="PANTHER" id="PTHR42718">
    <property type="entry name" value="MAJOR FACILITATOR SUPERFAMILY MULTIDRUG TRANSPORTER MFSC"/>
    <property type="match status" value="1"/>
</dbReference>
<dbReference type="Pfam" id="PF07690">
    <property type="entry name" value="MFS_1"/>
    <property type="match status" value="2"/>
</dbReference>
<name>A0A429G4P7_9CREN</name>
<feature type="transmembrane region" description="Helical" evidence="7">
    <location>
        <begin position="23"/>
        <end position="45"/>
    </location>
</feature>
<evidence type="ECO:0000256" key="4">
    <source>
        <dbReference type="ARBA" id="ARBA00022692"/>
    </source>
</evidence>
<dbReference type="AlphaFoldDB" id="A0A429G4P7"/>
<dbReference type="Gene3D" id="1.20.1250.20">
    <property type="entry name" value="MFS general substrate transporter like domains"/>
    <property type="match status" value="1"/>
</dbReference>
<evidence type="ECO:0000256" key="3">
    <source>
        <dbReference type="ARBA" id="ARBA00022475"/>
    </source>
</evidence>
<accession>A0A429G4P7</accession>
<sequence length="450" mass="47774">MPYRSPWVPLLSSEKLEELRSRVLISCAIASFLTPFSSSSIAFLLPEISSYFGVEVALSNWSATAYLLALASSMVPFGRIADWKGRAKVFRAGLVIFTISSIATILVRDFGSFIALRVLQGLGSSMISATSVALISSIFREGRGKAIGINTAAVYIGLSLGPLSAGLLSDLISWISIFPLTGTLSGVSLLLSVNLPELGEGGSRPSYSSSLLFSASMICLIYGISNLDNILVLGFILMISWLLLELRRGGLIDPKLLRNRSYMASSTAALLNYSATYAITIILSNYLHGFLSPSEAGLILTIQPVIQAALSPIAGQASDRRSPHLIASLGMIVIALGIALLIPLGSEGLLRVEISLVILGAGFALFASPNTVAALNSSPPKLYGSATAFLGSMRFMGQAISSSIITALMMIEEPLKAMNSALIIYVAISISGAILSIIARFWRLRLEEKA</sequence>
<dbReference type="EMBL" id="RCOR01000025">
    <property type="protein sequence ID" value="RSN68729.1"/>
    <property type="molecule type" value="Genomic_DNA"/>
</dbReference>
<dbReference type="GO" id="GO:0022857">
    <property type="term" value="F:transmembrane transporter activity"/>
    <property type="evidence" value="ECO:0007669"/>
    <property type="project" value="InterPro"/>
</dbReference>
<dbReference type="CDD" id="cd17321">
    <property type="entry name" value="MFS_MMR_MDR_like"/>
    <property type="match status" value="1"/>
</dbReference>
<feature type="transmembrane region" description="Helical" evidence="7">
    <location>
        <begin position="356"/>
        <end position="375"/>
    </location>
</feature>
<feature type="domain" description="Major facilitator superfamily (MFS) profile" evidence="8">
    <location>
        <begin position="23"/>
        <end position="444"/>
    </location>
</feature>
<keyword evidence="2" id="KW-0813">Transport</keyword>
<feature type="transmembrane region" description="Helical" evidence="7">
    <location>
        <begin position="267"/>
        <end position="287"/>
    </location>
</feature>
<dbReference type="InterPro" id="IPR020846">
    <property type="entry name" value="MFS_dom"/>
</dbReference>
<dbReference type="PANTHER" id="PTHR42718:SF46">
    <property type="entry name" value="BLR6921 PROTEIN"/>
    <property type="match status" value="1"/>
</dbReference>
<evidence type="ECO:0000256" key="2">
    <source>
        <dbReference type="ARBA" id="ARBA00022448"/>
    </source>
</evidence>
<protein>
    <submittedName>
        <fullName evidence="9">MFS transporter</fullName>
    </submittedName>
</protein>
<feature type="transmembrane region" description="Helical" evidence="7">
    <location>
        <begin position="325"/>
        <end position="344"/>
    </location>
</feature>
<evidence type="ECO:0000256" key="7">
    <source>
        <dbReference type="SAM" id="Phobius"/>
    </source>
</evidence>
<dbReference type="PROSITE" id="PS50850">
    <property type="entry name" value="MFS"/>
    <property type="match status" value="1"/>
</dbReference>
<dbReference type="SUPFAM" id="SSF103473">
    <property type="entry name" value="MFS general substrate transporter"/>
    <property type="match status" value="1"/>
</dbReference>
<proteinExistence type="predicted"/>
<feature type="transmembrane region" description="Helical" evidence="7">
    <location>
        <begin position="57"/>
        <end position="77"/>
    </location>
</feature>
<evidence type="ECO:0000313" key="10">
    <source>
        <dbReference type="Proteomes" id="UP000278149"/>
    </source>
</evidence>
<gene>
    <name evidence="9" type="ORF">D9Q81_05265</name>
</gene>
<feature type="transmembrane region" description="Helical" evidence="7">
    <location>
        <begin position="207"/>
        <end position="224"/>
    </location>
</feature>